<dbReference type="Gene3D" id="3.90.1570.10">
    <property type="entry name" value="tt1808, chain A"/>
    <property type="match status" value="1"/>
</dbReference>
<accession>A0ABS2AH37</accession>
<dbReference type="SUPFAM" id="SSF52980">
    <property type="entry name" value="Restriction endonuclease-like"/>
    <property type="match status" value="1"/>
</dbReference>
<name>A0ABS2AH37_9ACTN</name>
<reference evidence="2 3" key="1">
    <citation type="submission" date="2021-01" db="EMBL/GenBank/DDBJ databases">
        <title>Actinoplanes sp. nov. LDG1-06 isolated from lichen.</title>
        <authorList>
            <person name="Saeng-In P."/>
            <person name="Phongsopitanun W."/>
            <person name="Kanchanasin P."/>
            <person name="Yuki M."/>
            <person name="Kudo T."/>
            <person name="Ohkuma M."/>
            <person name="Tanasupawat S."/>
        </authorList>
    </citation>
    <scope>NUCLEOTIDE SEQUENCE [LARGE SCALE GENOMIC DNA]</scope>
    <source>
        <strain evidence="2 3">LDG1-06</strain>
    </source>
</reference>
<dbReference type="GO" id="GO:0004519">
    <property type="term" value="F:endonuclease activity"/>
    <property type="evidence" value="ECO:0007669"/>
    <property type="project" value="UniProtKB-KW"/>
</dbReference>
<dbReference type="PANTHER" id="PTHR35400:SF3">
    <property type="entry name" value="SLL1072 PROTEIN"/>
    <property type="match status" value="1"/>
</dbReference>
<evidence type="ECO:0000313" key="2">
    <source>
        <dbReference type="EMBL" id="MBM2619117.1"/>
    </source>
</evidence>
<dbReference type="CDD" id="cd06260">
    <property type="entry name" value="DUF820-like"/>
    <property type="match status" value="1"/>
</dbReference>
<keyword evidence="2" id="KW-0255">Endonuclease</keyword>
<protein>
    <submittedName>
        <fullName evidence="2">Uma2 family endonuclease</fullName>
    </submittedName>
</protein>
<dbReference type="EMBL" id="JAENHP010000009">
    <property type="protein sequence ID" value="MBM2619117.1"/>
    <property type="molecule type" value="Genomic_DNA"/>
</dbReference>
<evidence type="ECO:0000259" key="1">
    <source>
        <dbReference type="Pfam" id="PF05685"/>
    </source>
</evidence>
<dbReference type="InterPro" id="IPR011335">
    <property type="entry name" value="Restrct_endonuc-II-like"/>
</dbReference>
<keyword evidence="2" id="KW-0378">Hydrolase</keyword>
<sequence>MTAATSDMPPHGVWTAADLDRTPEDGIRREIYDGELHVTPSPSIIHQALSGRLFAVLDASCPEHLFVTLANDVILGPDRTHIPDLLAVNFEAARSGSHKFAARDVVLAVEIVSPSTRSTDQVKKPKYYALAGIPFYWLIKTSDGLTVTAYELDTETRTYEPIGIFRGDDTIRLDRPWPVEIPLSTIRPRNL</sequence>
<keyword evidence="2" id="KW-0540">Nuclease</keyword>
<organism evidence="2 3">
    <name type="scientific">Paractinoplanes ovalisporus</name>
    <dbReference type="NCBI Taxonomy" id="2810368"/>
    <lineage>
        <taxon>Bacteria</taxon>
        <taxon>Bacillati</taxon>
        <taxon>Actinomycetota</taxon>
        <taxon>Actinomycetes</taxon>
        <taxon>Micromonosporales</taxon>
        <taxon>Micromonosporaceae</taxon>
        <taxon>Paractinoplanes</taxon>
    </lineage>
</organism>
<dbReference type="Proteomes" id="UP000632138">
    <property type="component" value="Unassembled WGS sequence"/>
</dbReference>
<proteinExistence type="predicted"/>
<dbReference type="Pfam" id="PF05685">
    <property type="entry name" value="Uma2"/>
    <property type="match status" value="1"/>
</dbReference>
<comment type="caution">
    <text evidence="2">The sequence shown here is derived from an EMBL/GenBank/DDBJ whole genome shotgun (WGS) entry which is preliminary data.</text>
</comment>
<keyword evidence="3" id="KW-1185">Reference proteome</keyword>
<evidence type="ECO:0000313" key="3">
    <source>
        <dbReference type="Proteomes" id="UP000632138"/>
    </source>
</evidence>
<dbReference type="PANTHER" id="PTHR35400">
    <property type="entry name" value="SLR1083 PROTEIN"/>
    <property type="match status" value="1"/>
</dbReference>
<dbReference type="RefSeq" id="WP_203379121.1">
    <property type="nucleotide sequence ID" value="NZ_JAENHP010000009.1"/>
</dbReference>
<feature type="domain" description="Putative restriction endonuclease" evidence="1">
    <location>
        <begin position="18"/>
        <end position="178"/>
    </location>
</feature>
<dbReference type="InterPro" id="IPR012296">
    <property type="entry name" value="Nuclease_put_TT1808"/>
</dbReference>
<dbReference type="InterPro" id="IPR008538">
    <property type="entry name" value="Uma2"/>
</dbReference>
<gene>
    <name evidence="2" type="ORF">JIG36_26525</name>
</gene>